<reference evidence="1" key="1">
    <citation type="journal article" date="2020" name="Nature">
        <title>Giant virus diversity and host interactions through global metagenomics.</title>
        <authorList>
            <person name="Schulz F."/>
            <person name="Roux S."/>
            <person name="Paez-Espino D."/>
            <person name="Jungbluth S."/>
            <person name="Walsh D.A."/>
            <person name="Denef V.J."/>
            <person name="McMahon K.D."/>
            <person name="Konstantinidis K.T."/>
            <person name="Eloe-Fadrosh E.A."/>
            <person name="Kyrpides N.C."/>
            <person name="Woyke T."/>
        </authorList>
    </citation>
    <scope>NUCLEOTIDE SEQUENCE</scope>
    <source>
        <strain evidence="1">GVMAG-S-1021933-23</strain>
    </source>
</reference>
<dbReference type="EMBL" id="MN740599">
    <property type="protein sequence ID" value="QHS78544.1"/>
    <property type="molecule type" value="Genomic_DNA"/>
</dbReference>
<evidence type="ECO:0000313" key="1">
    <source>
        <dbReference type="EMBL" id="QHS78544.1"/>
    </source>
</evidence>
<accession>A0A6C0AFH3</accession>
<organism evidence="1">
    <name type="scientific">viral metagenome</name>
    <dbReference type="NCBI Taxonomy" id="1070528"/>
    <lineage>
        <taxon>unclassified sequences</taxon>
        <taxon>metagenomes</taxon>
        <taxon>organismal metagenomes</taxon>
    </lineage>
</organism>
<proteinExistence type="predicted"/>
<dbReference type="AlphaFoldDB" id="A0A6C0AFH3"/>
<protein>
    <submittedName>
        <fullName evidence="1">Uncharacterized protein</fullName>
    </submittedName>
</protein>
<name>A0A6C0AFH3_9ZZZZ</name>
<sequence length="366" mass="42003">MTETLPKIFILNSENNQFSSLYRNGNGTLLSVSSGKKNGPIKGGHFWSVPFLKDLLCGSGSEVQRFQVFEVLFNNSKIVEYTEFLYQSGILSCKKNTTSEVFYNSEGYVIDQSRYISENTPAKDFFNEVSIFPSCYFISADNYKSGKKILHHVISDPLEYQKMVLSQEVDLNLQKTFKPEVLQTLPVSEKVQAPPGLTKVEPKPEKKILVKDVSKITFYDKFSNEKPVEKVSSTEKCTGPTQEQIEWAIRIKEKANNPRKMYSLEENVAYYTKKLEETVDAVAPASSKYTMAQQREFWQNFIDNAKTQEKSKYSPSERKAFYDKKLIKANQILKEHANLHKTGPSYLDILESVPKRSIQEIYDDEE</sequence>